<dbReference type="GO" id="GO:0008677">
    <property type="term" value="F:2-dehydropantoate 2-reductase activity"/>
    <property type="evidence" value="ECO:0007669"/>
    <property type="project" value="UniProtKB-EC"/>
</dbReference>
<comment type="catalytic activity">
    <reaction evidence="9 10">
        <text>(R)-pantoate + NADP(+) = 2-dehydropantoate + NADPH + H(+)</text>
        <dbReference type="Rhea" id="RHEA:16233"/>
        <dbReference type="ChEBI" id="CHEBI:11561"/>
        <dbReference type="ChEBI" id="CHEBI:15378"/>
        <dbReference type="ChEBI" id="CHEBI:15980"/>
        <dbReference type="ChEBI" id="CHEBI:57783"/>
        <dbReference type="ChEBI" id="CHEBI:58349"/>
        <dbReference type="EC" id="1.1.1.169"/>
    </reaction>
</comment>
<evidence type="ECO:0000313" key="13">
    <source>
        <dbReference type="EMBL" id="GGZ98977.1"/>
    </source>
</evidence>
<keyword evidence="14" id="KW-1185">Reference proteome</keyword>
<dbReference type="PANTHER" id="PTHR43765:SF2">
    <property type="entry name" value="2-DEHYDROPANTOATE 2-REDUCTASE"/>
    <property type="match status" value="1"/>
</dbReference>
<feature type="domain" description="Ketopantoate reductase C-terminal" evidence="12">
    <location>
        <begin position="172"/>
        <end position="311"/>
    </location>
</feature>
<dbReference type="GO" id="GO:0005737">
    <property type="term" value="C:cytoplasm"/>
    <property type="evidence" value="ECO:0007669"/>
    <property type="project" value="TreeGrafter"/>
</dbReference>
<comment type="function">
    <text evidence="10">Catalyzes the NADPH-dependent reduction of ketopantoate into pantoic acid.</text>
</comment>
<evidence type="ECO:0000313" key="14">
    <source>
        <dbReference type="Proteomes" id="UP000614811"/>
    </source>
</evidence>
<proteinExistence type="inferred from homology"/>
<dbReference type="SUPFAM" id="SSF48179">
    <property type="entry name" value="6-phosphogluconate dehydrogenase C-terminal domain-like"/>
    <property type="match status" value="1"/>
</dbReference>
<sequence length="340" mass="36915">MTQLVFGAGLVGGYLAGALSAQGLTTHLVARPNIQAKLEAGLTLTDLDTHRIESIPLRFHTAEHSDAVSVLWLTVKCTAVAASLVDLQTLIEPNTVVICCQNGFGSDQIIRDAFPNNTVLNAVVGFNVAEQAAGHLHRSTDGKLVVEWHPKVARLIQQLNCDLLPATCSRQFLADQWAKLQLNLANPVNALADIPVKAMTEDRGYRQIIADLMQELLAVTKALQLELPKITAAPPSLIPHLMRLPNFIFTRIAQKMLAIDPTARTSMWWDVSQGKQTEIEFLNGAVVREGKALGIDCPMNAAIVRLIRQVEAGQQTIGLSAAELQTALSRSVSKNDSRSN</sequence>
<dbReference type="GO" id="GO:0015940">
    <property type="term" value="P:pantothenate biosynthetic process"/>
    <property type="evidence" value="ECO:0007669"/>
    <property type="project" value="UniProtKB-KW"/>
</dbReference>
<dbReference type="AlphaFoldDB" id="A0A918VIC7"/>
<evidence type="ECO:0000259" key="12">
    <source>
        <dbReference type="Pfam" id="PF08546"/>
    </source>
</evidence>
<dbReference type="RefSeq" id="WP_189398369.1">
    <property type="nucleotide sequence ID" value="NZ_BMXA01000001.1"/>
</dbReference>
<dbReference type="EC" id="1.1.1.169" evidence="3 10"/>
<dbReference type="InterPro" id="IPR013332">
    <property type="entry name" value="KPR_N"/>
</dbReference>
<dbReference type="InterPro" id="IPR050838">
    <property type="entry name" value="Ketopantoate_reductase"/>
</dbReference>
<feature type="domain" description="Ketopantoate reductase N-terminal" evidence="11">
    <location>
        <begin position="4"/>
        <end position="146"/>
    </location>
</feature>
<dbReference type="InterPro" id="IPR008927">
    <property type="entry name" value="6-PGluconate_DH-like_C_sf"/>
</dbReference>
<evidence type="ECO:0000256" key="7">
    <source>
        <dbReference type="ARBA" id="ARBA00023002"/>
    </source>
</evidence>
<dbReference type="InterPro" id="IPR013328">
    <property type="entry name" value="6PGD_dom2"/>
</dbReference>
<dbReference type="Gene3D" id="1.10.1040.10">
    <property type="entry name" value="N-(1-d-carboxylethyl)-l-norvaline Dehydrogenase, domain 2"/>
    <property type="match status" value="1"/>
</dbReference>
<dbReference type="PANTHER" id="PTHR43765">
    <property type="entry name" value="2-DEHYDROPANTOATE 2-REDUCTASE-RELATED"/>
    <property type="match status" value="1"/>
</dbReference>
<name>A0A918VIC7_9GAMM</name>
<keyword evidence="5 10" id="KW-0566">Pantothenate biosynthesis</keyword>
<comment type="caution">
    <text evidence="13">The sequence shown here is derived from an EMBL/GenBank/DDBJ whole genome shotgun (WGS) entry which is preliminary data.</text>
</comment>
<dbReference type="Pfam" id="PF02558">
    <property type="entry name" value="ApbA"/>
    <property type="match status" value="1"/>
</dbReference>
<comment type="pathway">
    <text evidence="1 10">Cofactor biosynthesis; (R)-pantothenate biosynthesis; (R)-pantoate from 3-methyl-2-oxobutanoate: step 2/2.</text>
</comment>
<dbReference type="NCBIfam" id="TIGR00745">
    <property type="entry name" value="apbA_panE"/>
    <property type="match status" value="1"/>
</dbReference>
<evidence type="ECO:0000256" key="8">
    <source>
        <dbReference type="ARBA" id="ARBA00032024"/>
    </source>
</evidence>
<evidence type="ECO:0000256" key="9">
    <source>
        <dbReference type="ARBA" id="ARBA00048793"/>
    </source>
</evidence>
<accession>A0A918VIC7</accession>
<evidence type="ECO:0000256" key="5">
    <source>
        <dbReference type="ARBA" id="ARBA00022655"/>
    </source>
</evidence>
<dbReference type="EMBL" id="BMXA01000001">
    <property type="protein sequence ID" value="GGZ98977.1"/>
    <property type="molecule type" value="Genomic_DNA"/>
</dbReference>
<evidence type="ECO:0000256" key="2">
    <source>
        <dbReference type="ARBA" id="ARBA00007870"/>
    </source>
</evidence>
<dbReference type="InterPro" id="IPR013752">
    <property type="entry name" value="KPA_reductase"/>
</dbReference>
<dbReference type="InterPro" id="IPR036291">
    <property type="entry name" value="NAD(P)-bd_dom_sf"/>
</dbReference>
<keyword evidence="7 10" id="KW-0560">Oxidoreductase</keyword>
<dbReference type="Proteomes" id="UP000614811">
    <property type="component" value="Unassembled WGS sequence"/>
</dbReference>
<dbReference type="SUPFAM" id="SSF51735">
    <property type="entry name" value="NAD(P)-binding Rossmann-fold domains"/>
    <property type="match status" value="1"/>
</dbReference>
<evidence type="ECO:0000256" key="3">
    <source>
        <dbReference type="ARBA" id="ARBA00013014"/>
    </source>
</evidence>
<organism evidence="13 14">
    <name type="scientific">Arenicella chitinivorans</name>
    <dbReference type="NCBI Taxonomy" id="1329800"/>
    <lineage>
        <taxon>Bacteria</taxon>
        <taxon>Pseudomonadati</taxon>
        <taxon>Pseudomonadota</taxon>
        <taxon>Gammaproteobacteria</taxon>
        <taxon>Arenicellales</taxon>
        <taxon>Arenicellaceae</taxon>
        <taxon>Arenicella</taxon>
    </lineage>
</organism>
<dbReference type="InterPro" id="IPR003710">
    <property type="entry name" value="ApbA"/>
</dbReference>
<evidence type="ECO:0000256" key="1">
    <source>
        <dbReference type="ARBA" id="ARBA00004994"/>
    </source>
</evidence>
<dbReference type="Pfam" id="PF08546">
    <property type="entry name" value="ApbA_C"/>
    <property type="match status" value="1"/>
</dbReference>
<evidence type="ECO:0000256" key="10">
    <source>
        <dbReference type="RuleBase" id="RU362068"/>
    </source>
</evidence>
<evidence type="ECO:0000256" key="6">
    <source>
        <dbReference type="ARBA" id="ARBA00022857"/>
    </source>
</evidence>
<keyword evidence="6 10" id="KW-0521">NADP</keyword>
<reference evidence="13" key="1">
    <citation type="journal article" date="2014" name="Int. J. Syst. Evol. Microbiol.">
        <title>Complete genome sequence of Corynebacterium casei LMG S-19264T (=DSM 44701T), isolated from a smear-ripened cheese.</title>
        <authorList>
            <consortium name="US DOE Joint Genome Institute (JGI-PGF)"/>
            <person name="Walter F."/>
            <person name="Albersmeier A."/>
            <person name="Kalinowski J."/>
            <person name="Ruckert C."/>
        </authorList>
    </citation>
    <scope>NUCLEOTIDE SEQUENCE</scope>
    <source>
        <strain evidence="13">KCTC 12711</strain>
    </source>
</reference>
<dbReference type="Gene3D" id="3.40.50.720">
    <property type="entry name" value="NAD(P)-binding Rossmann-like Domain"/>
    <property type="match status" value="1"/>
</dbReference>
<reference evidence="13" key="2">
    <citation type="submission" date="2020-09" db="EMBL/GenBank/DDBJ databases">
        <authorList>
            <person name="Sun Q."/>
            <person name="Kim S."/>
        </authorList>
    </citation>
    <scope>NUCLEOTIDE SEQUENCE</scope>
    <source>
        <strain evidence="13">KCTC 12711</strain>
    </source>
</reference>
<protein>
    <recommendedName>
        <fullName evidence="4 10">2-dehydropantoate 2-reductase</fullName>
        <ecNumber evidence="3 10">1.1.1.169</ecNumber>
    </recommendedName>
    <alternativeName>
        <fullName evidence="8 10">Ketopantoate reductase</fullName>
    </alternativeName>
</protein>
<gene>
    <name evidence="13" type="ORF">GCM10008090_04410</name>
</gene>
<evidence type="ECO:0000256" key="4">
    <source>
        <dbReference type="ARBA" id="ARBA00019465"/>
    </source>
</evidence>
<comment type="similarity">
    <text evidence="2 10">Belongs to the ketopantoate reductase family.</text>
</comment>
<evidence type="ECO:0000259" key="11">
    <source>
        <dbReference type="Pfam" id="PF02558"/>
    </source>
</evidence>
<dbReference type="GO" id="GO:0050661">
    <property type="term" value="F:NADP binding"/>
    <property type="evidence" value="ECO:0007669"/>
    <property type="project" value="TreeGrafter"/>
</dbReference>